<dbReference type="InterPro" id="IPR027417">
    <property type="entry name" value="P-loop_NTPase"/>
</dbReference>
<dbReference type="RefSeq" id="WP_011412965.1">
    <property type="nucleotide sequence ID" value="NC_007720.1"/>
</dbReference>
<name>Q2NID8_AYWBP</name>
<dbReference type="Pfam" id="PF01719">
    <property type="entry name" value="Rep_OBD"/>
    <property type="match status" value="1"/>
</dbReference>
<dbReference type="GO" id="GO:0003724">
    <property type="term" value="F:RNA helicase activity"/>
    <property type="evidence" value="ECO:0007669"/>
    <property type="project" value="InterPro"/>
</dbReference>
<dbReference type="InterPro" id="IPR002631">
    <property type="entry name" value="Plasmid_rep_OBD"/>
</dbReference>
<dbReference type="Pfam" id="PF00910">
    <property type="entry name" value="RNA_helicase"/>
    <property type="match status" value="1"/>
</dbReference>
<dbReference type="GO" id="GO:0006260">
    <property type="term" value="P:DNA replication"/>
    <property type="evidence" value="ECO:0007669"/>
    <property type="project" value="InterPro"/>
</dbReference>
<dbReference type="GO" id="GO:0005727">
    <property type="term" value="C:extrachromosomal circular DNA"/>
    <property type="evidence" value="ECO:0007669"/>
    <property type="project" value="InterPro"/>
</dbReference>
<dbReference type="Proteomes" id="UP000001934">
    <property type="component" value="Plasmid pAYWB-IV"/>
</dbReference>
<keyword evidence="4" id="KW-1185">Reference proteome</keyword>
<organism evidence="3 4">
    <name type="scientific">Aster yellows witches'-broom phytoplasma (strain AYWB)</name>
    <dbReference type="NCBI Taxonomy" id="322098"/>
    <lineage>
        <taxon>Bacteria</taxon>
        <taxon>Bacillati</taxon>
        <taxon>Mycoplasmatota</taxon>
        <taxon>Mollicutes</taxon>
        <taxon>Acholeplasmatales</taxon>
        <taxon>Acholeplasmataceae</taxon>
        <taxon>Candidatus Phytoplasma</taxon>
        <taxon>16SrI (Aster yellows group)</taxon>
    </lineage>
</organism>
<dbReference type="GO" id="GO:0003723">
    <property type="term" value="F:RNA binding"/>
    <property type="evidence" value="ECO:0007669"/>
    <property type="project" value="InterPro"/>
</dbReference>
<evidence type="ECO:0000259" key="1">
    <source>
        <dbReference type="Pfam" id="PF00910"/>
    </source>
</evidence>
<evidence type="ECO:0000313" key="4">
    <source>
        <dbReference type="Proteomes" id="UP000001934"/>
    </source>
</evidence>
<dbReference type="KEGG" id="ayw:AYWB_pIV01"/>
<evidence type="ECO:0000259" key="2">
    <source>
        <dbReference type="Pfam" id="PF01719"/>
    </source>
</evidence>
<dbReference type="InterPro" id="IPR000605">
    <property type="entry name" value="Helicase_SF3_ssDNA/RNA_vir"/>
</dbReference>
<reference evidence="3 4" key="1">
    <citation type="journal article" date="2006" name="J. Bacteriol.">
        <title>Living with genome instability: the adaptation of phytoplasmas to diverse environments of their insect and plant hosts.</title>
        <authorList>
            <person name="Bai X."/>
            <person name="Zhang J."/>
            <person name="Ewing A."/>
            <person name="Miller S.A."/>
            <person name="Jancso Radek A."/>
            <person name="Shevchenko D.V."/>
            <person name="Tsukerman K."/>
            <person name="Walunas T."/>
            <person name="Lapidus A."/>
            <person name="Campbell J.W."/>
            <person name="Hogenhout S.A."/>
        </authorList>
    </citation>
    <scope>NUCLEOTIDE SEQUENCE [LARGE SCALE GENOMIC DNA]</scope>
    <source>
        <strain evidence="3 4">AYWB</strain>
    </source>
</reference>
<keyword evidence="3" id="KW-0614">Plasmid</keyword>
<dbReference type="eggNOG" id="COG0464">
    <property type="taxonomic scope" value="Bacteria"/>
</dbReference>
<protein>
    <submittedName>
        <fullName evidence="3">Replication protein</fullName>
    </submittedName>
</protein>
<accession>Q2NID8</accession>
<dbReference type="GO" id="GO:0003916">
    <property type="term" value="F:DNA topoisomerase activity"/>
    <property type="evidence" value="ECO:0007669"/>
    <property type="project" value="InterPro"/>
</dbReference>
<dbReference type="SUPFAM" id="SSF52540">
    <property type="entry name" value="P-loop containing nucleoside triphosphate hydrolases"/>
    <property type="match status" value="1"/>
</dbReference>
<dbReference type="PhylomeDB" id="Q2NID8"/>
<dbReference type="AlphaFoldDB" id="Q2NID8"/>
<dbReference type="HOGENOM" id="CLU_722892_0_0_14"/>
<dbReference type="EMBL" id="CP000065">
    <property type="protein sequence ID" value="ABC65805.1"/>
    <property type="molecule type" value="Genomic_DNA"/>
</dbReference>
<dbReference type="OrthoDB" id="388964at2"/>
<dbReference type="Gene3D" id="3.40.50.300">
    <property type="entry name" value="P-loop containing nucleotide triphosphate hydrolases"/>
    <property type="match status" value="1"/>
</dbReference>
<gene>
    <name evidence="3" type="primary">rep</name>
    <name evidence="3" type="ordered locus">AYWB_pIV01</name>
</gene>
<evidence type="ECO:0000313" key="3">
    <source>
        <dbReference type="EMBL" id="ABC65805.1"/>
    </source>
</evidence>
<dbReference type="Gene3D" id="3.40.1310.30">
    <property type="match status" value="1"/>
</dbReference>
<geneLocation type="plasmid" evidence="3 4">
    <name>pAYWB-IV</name>
</geneLocation>
<feature type="domain" description="Plasmid replication protein origin binding" evidence="2">
    <location>
        <begin position="26"/>
        <end position="126"/>
    </location>
</feature>
<dbReference type="GO" id="GO:0003677">
    <property type="term" value="F:DNA binding"/>
    <property type="evidence" value="ECO:0007669"/>
    <property type="project" value="InterPro"/>
</dbReference>
<sequence>MKLKICELVINSDKINKTKIENILELKKKAIQNYAYILHDKDIYQNEKEATLNGKNIGDLKKPHWHIYLRFNYAHDTKHISQWFNTQDNFVSKIKGRFSDALMYMIHANRSDKHQYDEKAVVSKFDWKSEAQQDIFLREYKIDSRLEEILSKIQSGEIKECNSTNHISIIENNIYSSAIEEAVKYRNNTLKGMDRQMECVFITGLSGCGKTTLAKKIAKNKKYQTYISSGSNDVLDDYSRGEECIILDDLRSNCLGLSDLLKMLDNNTSSSVKSRYKNKVLECKLIIITTVKSIDDFFEDIFKKDESIIQLKRRCKLHIKIDSKYIYSSIWNPLEMKYDLIDKKPNNLLNEFQLKTLSKKEAKEFIKQITNTDDI</sequence>
<feature type="domain" description="Helicase superfamily 3 single-stranded DNA/RNA virus" evidence="1">
    <location>
        <begin position="200"/>
        <end position="290"/>
    </location>
</feature>
<proteinExistence type="predicted"/>